<dbReference type="GO" id="GO:0005524">
    <property type="term" value="F:ATP binding"/>
    <property type="evidence" value="ECO:0007669"/>
    <property type="project" value="InterPro"/>
</dbReference>
<dbReference type="InterPro" id="IPR014721">
    <property type="entry name" value="Ribsml_uS5_D2-typ_fold_subgr"/>
</dbReference>
<dbReference type="OrthoDB" id="1924968at2759"/>
<proteinExistence type="predicted"/>
<dbReference type="PRINTS" id="PR00959">
    <property type="entry name" value="MEVGALKINASE"/>
</dbReference>
<dbReference type="PANTHER" id="PTHR38710:SF1">
    <property type="entry name" value="WITH PUTATIVE URIDYL PYROPHOSPHORYLASE-RELATED"/>
    <property type="match status" value="1"/>
</dbReference>
<dbReference type="SUPFAM" id="SSF54211">
    <property type="entry name" value="Ribosomal protein S5 domain 2-like"/>
    <property type="match status" value="1"/>
</dbReference>
<dbReference type="Proteomes" id="UP000440578">
    <property type="component" value="Unassembled WGS sequence"/>
</dbReference>
<dbReference type="AlphaFoldDB" id="A0A6A4WFB8"/>
<evidence type="ECO:0000313" key="3">
    <source>
        <dbReference type="Proteomes" id="UP000440578"/>
    </source>
</evidence>
<comment type="caution">
    <text evidence="2">The sequence shown here is derived from an EMBL/GenBank/DDBJ whole genome shotgun (WGS) entry which is preliminary data.</text>
</comment>
<dbReference type="PANTHER" id="PTHR38710">
    <property type="entry name" value="WITH PUTATIVE URIDYL PYROPHOSPHORYLASE-RELATED"/>
    <property type="match status" value="1"/>
</dbReference>
<accession>A0A6A4WFB8</accession>
<evidence type="ECO:0000259" key="1">
    <source>
        <dbReference type="Pfam" id="PF00288"/>
    </source>
</evidence>
<dbReference type="GO" id="GO:0047940">
    <property type="term" value="F:glucuronokinase activity"/>
    <property type="evidence" value="ECO:0007669"/>
    <property type="project" value="TreeGrafter"/>
</dbReference>
<dbReference type="InterPro" id="IPR020568">
    <property type="entry name" value="Ribosomal_Su5_D2-typ_SF"/>
</dbReference>
<gene>
    <name evidence="2" type="primary">GLCAK1</name>
    <name evidence="2" type="ORF">FJT64_026860</name>
</gene>
<dbReference type="InterPro" id="IPR053034">
    <property type="entry name" value="Glucuronokinase-like"/>
</dbReference>
<dbReference type="Gene3D" id="3.30.230.10">
    <property type="match status" value="1"/>
</dbReference>
<dbReference type="Gene3D" id="3.90.550.10">
    <property type="entry name" value="Spore Coat Polysaccharide Biosynthesis Protein SpsA, Chain A"/>
    <property type="match status" value="1"/>
</dbReference>
<keyword evidence="2" id="KW-0418">Kinase</keyword>
<protein>
    <submittedName>
        <fullName evidence="2">Glucuronokinase 1</fullName>
    </submittedName>
</protein>
<dbReference type="Pfam" id="PF00288">
    <property type="entry name" value="GHMP_kinases_N"/>
    <property type="match status" value="1"/>
</dbReference>
<dbReference type="InterPro" id="IPR029044">
    <property type="entry name" value="Nucleotide-diphossugar_trans"/>
</dbReference>
<dbReference type="EMBL" id="VIIS01001246">
    <property type="protein sequence ID" value="KAF0300651.1"/>
    <property type="molecule type" value="Genomic_DNA"/>
</dbReference>
<dbReference type="InterPro" id="IPR006204">
    <property type="entry name" value="GHMP_kinase_N_dom"/>
</dbReference>
<evidence type="ECO:0000313" key="2">
    <source>
        <dbReference type="EMBL" id="KAF0300651.1"/>
    </source>
</evidence>
<keyword evidence="2" id="KW-0808">Transferase</keyword>
<dbReference type="FunFam" id="3.30.230.10:FF:000090">
    <property type="entry name" value="glucuronokinase 1-like isoform X1"/>
    <property type="match status" value="1"/>
</dbReference>
<feature type="domain" description="GHMP kinase N-terminal" evidence="1">
    <location>
        <begin position="319"/>
        <end position="397"/>
    </location>
</feature>
<organism evidence="2 3">
    <name type="scientific">Amphibalanus amphitrite</name>
    <name type="common">Striped barnacle</name>
    <name type="synonym">Balanus amphitrite</name>
    <dbReference type="NCBI Taxonomy" id="1232801"/>
    <lineage>
        <taxon>Eukaryota</taxon>
        <taxon>Metazoa</taxon>
        <taxon>Ecdysozoa</taxon>
        <taxon>Arthropoda</taxon>
        <taxon>Crustacea</taxon>
        <taxon>Multicrustacea</taxon>
        <taxon>Cirripedia</taxon>
        <taxon>Thoracica</taxon>
        <taxon>Thoracicalcarea</taxon>
        <taxon>Balanomorpha</taxon>
        <taxon>Balanoidea</taxon>
        <taxon>Balanidae</taxon>
        <taxon>Amphibalaninae</taxon>
        <taxon>Amphibalanus</taxon>
    </lineage>
</organism>
<name>A0A6A4WFB8_AMPAM</name>
<reference evidence="2 3" key="1">
    <citation type="submission" date="2019-07" db="EMBL/GenBank/DDBJ databases">
        <title>Draft genome assembly of a fouling barnacle, Amphibalanus amphitrite (Darwin, 1854): The first reference genome for Thecostraca.</title>
        <authorList>
            <person name="Kim W."/>
        </authorList>
    </citation>
    <scope>NUCLEOTIDE SEQUENCE [LARGE SCALE GENOMIC DNA]</scope>
    <source>
        <strain evidence="2">SNU_AA5</strain>
        <tissue evidence="2">Soma without cirri and trophi</tissue>
    </source>
</reference>
<sequence>MVQVAYLRYKHFERWAMGADFPVANIVNNGSSLSATQRGALCDLQLVLDTKRLAAGPCDVMVVAGDMMFQDDTFDLTQVLNYFRLKRETGDLALCYQLDGQEAGAGGLRCTRGLVQVCPDTNRIQRFFEKPLWTDTPSRLASVVFYCLRHDTLGTVQEYLCQSGDGPPPTFGRYLSWLINDRQQTVYAMKLATGFQLIGDVGLADYTRWLAIFHQRHLSERRPAIRHRVNARVGLMGNPSDGFHGKTIALSIENFWAEVTISESATLRLLPHPLYDPTEFGSLHDLYGTSQKEGYLGGLRLLQATCKRFYQVASENGTALGRRNFTLRYDTNIPRQVGLAGSSAIVTAALRCLMDFYGVTEADVPRHRLPQLVLDVERSELGIQAGLQDRVVQVYGGLVYMDFSRELMESRGYGEYRYLAAGGPLPPLFLAYLADPSDSGKMHSDISLRWKRGDDDVIAGMARLYGAAALGDLNLRMVELGKQHGAAVKFPGSGGAVVGLCHDHKHLATMREVYQQEGFVFCEVVPALSASSCRKQTGDSGSQ</sequence>
<keyword evidence="3" id="KW-1185">Reference proteome</keyword>